<dbReference type="PROSITE" id="PS50030">
    <property type="entry name" value="UBA"/>
    <property type="match status" value="2"/>
</dbReference>
<dbReference type="InterPro" id="IPR038765">
    <property type="entry name" value="Papain-like_cys_pep_sf"/>
</dbReference>
<dbReference type="PROSITE" id="PS00972">
    <property type="entry name" value="USP_1"/>
    <property type="match status" value="1"/>
</dbReference>
<feature type="region of interest" description="Disordered" evidence="16">
    <location>
        <begin position="678"/>
        <end position="699"/>
    </location>
</feature>
<dbReference type="Proteomes" id="UP000006671">
    <property type="component" value="Unassembled WGS sequence"/>
</dbReference>
<dbReference type="PIRSF" id="PIRSF016308">
    <property type="entry name" value="UBP"/>
    <property type="match status" value="1"/>
</dbReference>
<feature type="domain" description="UBP-type" evidence="19">
    <location>
        <begin position="171"/>
        <end position="283"/>
    </location>
</feature>
<keyword evidence="9 11" id="KW-0788">Thiol protease</keyword>
<dbReference type="eggNOG" id="KOG0944">
    <property type="taxonomic scope" value="Eukaryota"/>
</dbReference>
<feature type="binding site" evidence="13">
    <location>
        <position position="227"/>
    </location>
    <ligand>
        <name>Zn(2+)</name>
        <dbReference type="ChEBI" id="CHEBI:29105"/>
    </ligand>
</feature>
<dbReference type="EC" id="3.4.19.12" evidence="11 15"/>
<dbReference type="RefSeq" id="XP_002676865.1">
    <property type="nucleotide sequence ID" value="XM_002676819.1"/>
</dbReference>
<evidence type="ECO:0000256" key="12">
    <source>
        <dbReference type="PIRSR" id="PIRSR016308-1"/>
    </source>
</evidence>
<dbReference type="PROSITE" id="PS00973">
    <property type="entry name" value="USP_2"/>
    <property type="match status" value="1"/>
</dbReference>
<dbReference type="FunFam" id="3.30.40.10:FF:000026">
    <property type="entry name" value="Ubiquitin carboxyl-terminal hydrolase"/>
    <property type="match status" value="1"/>
</dbReference>
<dbReference type="OMA" id="FVPCEHT"/>
<keyword evidence="10 11" id="KW-0862">Zinc</keyword>
<dbReference type="PANTHER" id="PTHR21646">
    <property type="entry name" value="UBIQUITIN CARBOXYL-TERMINAL HYDROLASE"/>
    <property type="match status" value="1"/>
</dbReference>
<evidence type="ECO:0000256" key="3">
    <source>
        <dbReference type="ARBA" id="ARBA00022670"/>
    </source>
</evidence>
<dbReference type="Pfam" id="PF17807">
    <property type="entry name" value="zf-UBP_var"/>
    <property type="match status" value="1"/>
</dbReference>
<evidence type="ECO:0000256" key="10">
    <source>
        <dbReference type="ARBA" id="ARBA00022833"/>
    </source>
</evidence>
<feature type="active site" description="Proton acceptor" evidence="12">
    <location>
        <position position="784"/>
    </location>
</feature>
<comment type="catalytic activity">
    <reaction evidence="1 11 15">
        <text>Thiol-dependent hydrolysis of ester, thioester, amide, peptide and isopeptide bonds formed by the C-terminal Gly of ubiquitin (a 76-residue protein attached to proteins as an intracellular targeting signal).</text>
        <dbReference type="EC" id="3.4.19.12"/>
    </reaction>
</comment>
<keyword evidence="4 11" id="KW-0479">Metal-binding</keyword>
<name>D2VGU4_NAEGR</name>
<dbReference type="InterPro" id="IPR009060">
    <property type="entry name" value="UBA-like_sf"/>
</dbReference>
<evidence type="ECO:0000313" key="21">
    <source>
        <dbReference type="Proteomes" id="UP000006671"/>
    </source>
</evidence>
<dbReference type="Gene3D" id="1.10.8.10">
    <property type="entry name" value="DNA helicase RuvA subunit, C-terminal domain"/>
    <property type="match status" value="1"/>
</dbReference>
<dbReference type="SUPFAM" id="SSF46934">
    <property type="entry name" value="UBA-like"/>
    <property type="match status" value="1"/>
</dbReference>
<organism evidence="21">
    <name type="scientific">Naegleria gruberi</name>
    <name type="common">Amoeba</name>
    <dbReference type="NCBI Taxonomy" id="5762"/>
    <lineage>
        <taxon>Eukaryota</taxon>
        <taxon>Discoba</taxon>
        <taxon>Heterolobosea</taxon>
        <taxon>Tetramitia</taxon>
        <taxon>Eutetramitia</taxon>
        <taxon>Vahlkampfiidae</taxon>
        <taxon>Naegleria</taxon>
    </lineage>
</organism>
<dbReference type="GO" id="GO:0006508">
    <property type="term" value="P:proteolysis"/>
    <property type="evidence" value="ECO:0007669"/>
    <property type="project" value="UniProtKB-KW"/>
</dbReference>
<dbReference type="MEROPS" id="C19.084"/>
<accession>D2VGU4</accession>
<reference evidence="20 21" key="1">
    <citation type="journal article" date="2010" name="Cell">
        <title>The genome of Naegleria gruberi illuminates early eukaryotic versatility.</title>
        <authorList>
            <person name="Fritz-Laylin L.K."/>
            <person name="Prochnik S.E."/>
            <person name="Ginger M.L."/>
            <person name="Dacks J.B."/>
            <person name="Carpenter M.L."/>
            <person name="Field M.C."/>
            <person name="Kuo A."/>
            <person name="Paredez A."/>
            <person name="Chapman J."/>
            <person name="Pham J."/>
            <person name="Shu S."/>
            <person name="Neupane R."/>
            <person name="Cipriano M."/>
            <person name="Mancuso J."/>
            <person name="Tu H."/>
            <person name="Salamov A."/>
            <person name="Lindquist E."/>
            <person name="Shapiro H."/>
            <person name="Lucas S."/>
            <person name="Grigoriev I.V."/>
            <person name="Cande W.Z."/>
            <person name="Fulton C."/>
            <person name="Rokhsar D.S."/>
            <person name="Dawson S.C."/>
        </authorList>
    </citation>
    <scope>NUCLEOTIDE SEQUENCE [LARGE SCALE GENOMIC DNA]</scope>
    <source>
        <strain evidence="20 21">NEG-M</strain>
    </source>
</reference>
<dbReference type="Pfam" id="PF00627">
    <property type="entry name" value="UBA"/>
    <property type="match status" value="1"/>
</dbReference>
<dbReference type="Pfam" id="PF00443">
    <property type="entry name" value="UCH"/>
    <property type="match status" value="1"/>
</dbReference>
<dbReference type="PROSITE" id="PS50235">
    <property type="entry name" value="USP_3"/>
    <property type="match status" value="1"/>
</dbReference>
<feature type="binding site" evidence="13">
    <location>
        <position position="197"/>
    </location>
    <ligand>
        <name>Zn(2+)</name>
        <dbReference type="ChEBI" id="CHEBI:29105"/>
    </ligand>
</feature>
<evidence type="ECO:0000313" key="20">
    <source>
        <dbReference type="EMBL" id="EFC44121.1"/>
    </source>
</evidence>
<proteinExistence type="inferred from homology"/>
<dbReference type="GeneID" id="8847875"/>
<evidence type="ECO:0000256" key="15">
    <source>
        <dbReference type="RuleBase" id="RU366025"/>
    </source>
</evidence>
<evidence type="ECO:0000256" key="9">
    <source>
        <dbReference type="ARBA" id="ARBA00022807"/>
    </source>
</evidence>
<dbReference type="FunFam" id="1.10.8.10:FF:000086">
    <property type="entry name" value="Ubiquitin carboxyl-terminal hydrolase"/>
    <property type="match status" value="1"/>
</dbReference>
<feature type="domain" description="USP" evidence="18">
    <location>
        <begin position="325"/>
        <end position="827"/>
    </location>
</feature>
<dbReference type="Gene3D" id="3.30.40.10">
    <property type="entry name" value="Zinc/RING finger domain, C3HC4 (zinc finger)"/>
    <property type="match status" value="2"/>
</dbReference>
<dbReference type="CDD" id="cd14386">
    <property type="entry name" value="UBA2_UBP5"/>
    <property type="match status" value="1"/>
</dbReference>
<dbReference type="InterPro" id="IPR015940">
    <property type="entry name" value="UBA"/>
</dbReference>
<evidence type="ECO:0000256" key="7">
    <source>
        <dbReference type="ARBA" id="ARBA00022786"/>
    </source>
</evidence>
<dbReference type="CDD" id="cd02658">
    <property type="entry name" value="Peptidase_C19B"/>
    <property type="match status" value="1"/>
</dbReference>
<feature type="binding site" evidence="13">
    <location>
        <position position="214"/>
    </location>
    <ligand>
        <name>Zn(2+)</name>
        <dbReference type="ChEBI" id="CHEBI:29105"/>
    </ligand>
</feature>
<dbReference type="AlphaFoldDB" id="D2VGU4"/>
<dbReference type="SMART" id="SM00290">
    <property type="entry name" value="ZnF_UBP"/>
    <property type="match status" value="1"/>
</dbReference>
<dbReference type="InterPro" id="IPR050185">
    <property type="entry name" value="Ub_carboxyl-term_hydrolase"/>
</dbReference>
<dbReference type="InterPro" id="IPR028889">
    <property type="entry name" value="USP"/>
</dbReference>
<dbReference type="EMBL" id="GG738870">
    <property type="protein sequence ID" value="EFC44121.1"/>
    <property type="molecule type" value="Genomic_DNA"/>
</dbReference>
<keyword evidence="6 14" id="KW-0863">Zinc-finger</keyword>
<evidence type="ECO:0000259" key="18">
    <source>
        <dbReference type="PROSITE" id="PS50235"/>
    </source>
</evidence>
<dbReference type="FunCoup" id="D2VGU4">
    <property type="interactions" value="567"/>
</dbReference>
<evidence type="ECO:0000256" key="14">
    <source>
        <dbReference type="PROSITE-ProRule" id="PRU00502"/>
    </source>
</evidence>
<evidence type="ECO:0000256" key="11">
    <source>
        <dbReference type="PIRNR" id="PIRNR016308"/>
    </source>
</evidence>
<evidence type="ECO:0000256" key="4">
    <source>
        <dbReference type="ARBA" id="ARBA00022723"/>
    </source>
</evidence>
<keyword evidence="8 11" id="KW-0378">Hydrolase</keyword>
<protein>
    <recommendedName>
        <fullName evidence="11 15">Ubiquitin carboxyl-terminal hydrolase</fullName>
        <ecNumber evidence="11 15">3.4.19.12</ecNumber>
    </recommendedName>
</protein>
<dbReference type="PANTHER" id="PTHR21646:SF10">
    <property type="entry name" value="UBIQUITIN CARBOXYL-TERMINAL HYDROLASE 14"/>
    <property type="match status" value="1"/>
</dbReference>
<evidence type="ECO:0000256" key="6">
    <source>
        <dbReference type="ARBA" id="ARBA00022771"/>
    </source>
</evidence>
<feature type="active site" description="Nucleophile" evidence="12">
    <location>
        <position position="334"/>
    </location>
</feature>
<dbReference type="OrthoDB" id="361536at2759"/>
<dbReference type="VEuPathDB" id="AmoebaDB:NAEGRDRAFT_39324"/>
<dbReference type="SMART" id="SM00165">
    <property type="entry name" value="UBA"/>
    <property type="match status" value="2"/>
</dbReference>
<dbReference type="Gene3D" id="3.90.70.10">
    <property type="entry name" value="Cysteine proteinases"/>
    <property type="match status" value="2"/>
</dbReference>
<dbReference type="PROSITE" id="PS50271">
    <property type="entry name" value="ZF_UBP"/>
    <property type="match status" value="1"/>
</dbReference>
<evidence type="ECO:0000256" key="5">
    <source>
        <dbReference type="ARBA" id="ARBA00022737"/>
    </source>
</evidence>
<gene>
    <name evidence="20" type="ORF">NAEGRDRAFT_39324</name>
</gene>
<dbReference type="InterPro" id="IPR041432">
    <property type="entry name" value="UBP13_Znf-UBP_var"/>
</dbReference>
<keyword evidence="3 11" id="KW-0645">Protease</keyword>
<dbReference type="GO" id="GO:0004843">
    <property type="term" value="F:cysteine-type deubiquitinase activity"/>
    <property type="evidence" value="ECO:0007669"/>
    <property type="project" value="UniProtKB-UniRule"/>
</dbReference>
<feature type="domain" description="UBA" evidence="17">
    <location>
        <begin position="622"/>
        <end position="673"/>
    </location>
</feature>
<keyword evidence="21" id="KW-1185">Reference proteome</keyword>
<evidence type="ECO:0000256" key="16">
    <source>
        <dbReference type="SAM" id="MobiDB-lite"/>
    </source>
</evidence>
<dbReference type="InParanoid" id="D2VGU4"/>
<dbReference type="GO" id="GO:0008270">
    <property type="term" value="F:zinc ion binding"/>
    <property type="evidence" value="ECO:0007669"/>
    <property type="project" value="UniProtKB-UniRule"/>
</dbReference>
<dbReference type="InterPro" id="IPR018200">
    <property type="entry name" value="USP_CS"/>
</dbReference>
<dbReference type="KEGG" id="ngr:NAEGRDRAFT_39324"/>
<dbReference type="GO" id="GO:0016579">
    <property type="term" value="P:protein deubiquitination"/>
    <property type="evidence" value="ECO:0007669"/>
    <property type="project" value="InterPro"/>
</dbReference>
<evidence type="ECO:0000256" key="1">
    <source>
        <dbReference type="ARBA" id="ARBA00000707"/>
    </source>
</evidence>
<feature type="binding site" evidence="13">
    <location>
        <position position="194"/>
    </location>
    <ligand>
        <name>Zn(2+)</name>
        <dbReference type="ChEBI" id="CHEBI:29105"/>
    </ligand>
</feature>
<sequence length="828" mass="94226">MSQSHVDVSSLKFDFSRINIPTSHTPIHKEECCLSFDSPKSEGGINVCLNTFLAFSPKYTRRHHQLTGNTVFLNIKKIKKEKPIEEKSEDQPTKMAIGVEGGFQIKEEEENDEKLYDELLSLVLLEPNNVVIPLPNNDLPEKVKLSIKGILENQSAERKQEVLKWEGEELTESKHTMELKQIGNIKVPAHGWKCAECDITDNLWLNLSDGHIGCGRKFWDGTGGNNHAVEHYQKTGFPVCVKLGTIQLDDNGEPKADVYSYAEDKMVKDSKLVEHLEYFGINIREMKKTTKTMAEMELDQNLNFDFTRIQESDKHLQPMYGPGFTGLKNIGNSCYLASVMQTLFSFPEVQERYHDKELSCYTGSSSLDTFSLQMAKLANGLLSGDYSKSEEHVDSFQEGIPPRSFKNVVGKGHPEFSTMRQQDAVEFYQHLLQLIEREDKRINCTDSVNSIFNYNVEERIECSETSKVKYTYRKDNLISLPVPLSEATNKAEYEEFCKQEKERERIEKELKLAENINSKPLSTSTEKKQQIRPMIPMSKCIEAFAETEPVDHFYSSALGRNTIGLKQTSLATFPQYLAVQVRKFILDGWVPKKLDVFITDAEEIDITHLRGTGLKPNEQELPSDEKKTESIFVDMQIVQSLVEMGIPENRAKRGAWKSNNKGVNEAMEWVFEHCDDPEIDNPLPEAKQEKSSSGNAPSADAIESLANLGFPSTHAVVALKQTQNNIERAAEWLFSHMDDMDSYLNEASNEKPAEKKEEEYLDGSGKYELVGFISHMGSNTSCGHYVCHLKKDVGNGEKRWVLFNDSKVLQSENTPFDMGYLYFYKRKN</sequence>
<dbReference type="InterPro" id="IPR001394">
    <property type="entry name" value="Peptidase_C19_UCH"/>
</dbReference>
<feature type="domain" description="UBA" evidence="17">
    <location>
        <begin position="696"/>
        <end position="736"/>
    </location>
</feature>
<dbReference type="SUPFAM" id="SSF57850">
    <property type="entry name" value="RING/U-box"/>
    <property type="match status" value="1"/>
</dbReference>
<dbReference type="InterPro" id="IPR016652">
    <property type="entry name" value="Ubiquitinyl_hydrolase"/>
</dbReference>
<keyword evidence="7 11" id="KW-0833">Ubl conjugation pathway</keyword>
<evidence type="ECO:0000256" key="2">
    <source>
        <dbReference type="ARBA" id="ARBA00009085"/>
    </source>
</evidence>
<dbReference type="SUPFAM" id="SSF54001">
    <property type="entry name" value="Cysteine proteinases"/>
    <property type="match status" value="1"/>
</dbReference>
<dbReference type="Pfam" id="PF02148">
    <property type="entry name" value="zf-UBP"/>
    <property type="match status" value="1"/>
</dbReference>
<evidence type="ECO:0000259" key="17">
    <source>
        <dbReference type="PROSITE" id="PS50030"/>
    </source>
</evidence>
<dbReference type="InterPro" id="IPR001607">
    <property type="entry name" value="Znf_UBP"/>
</dbReference>
<comment type="similarity">
    <text evidence="2 11 15">Belongs to the peptidase C19 family.</text>
</comment>
<evidence type="ECO:0000256" key="8">
    <source>
        <dbReference type="ARBA" id="ARBA00022801"/>
    </source>
</evidence>
<dbReference type="STRING" id="5762.D2VGU4"/>
<evidence type="ECO:0000259" key="19">
    <source>
        <dbReference type="PROSITE" id="PS50271"/>
    </source>
</evidence>
<evidence type="ECO:0000256" key="13">
    <source>
        <dbReference type="PIRSR" id="PIRSR016308-3"/>
    </source>
</evidence>
<keyword evidence="5" id="KW-0677">Repeat</keyword>
<dbReference type="InterPro" id="IPR013083">
    <property type="entry name" value="Znf_RING/FYVE/PHD"/>
</dbReference>